<dbReference type="RefSeq" id="WP_047121270.1">
    <property type="nucleotide sequence ID" value="NZ_LN831788.1"/>
</dbReference>
<dbReference type="PATRIC" id="fig|1437453.6.peg.7194"/>
<dbReference type="KEGG" id="sle:sle1_069"/>
<protein>
    <submittedName>
        <fullName evidence="1">Sle1_069 protein</fullName>
    </submittedName>
</protein>
<evidence type="ECO:0000313" key="2">
    <source>
        <dbReference type="Proteomes" id="UP000035016"/>
    </source>
</evidence>
<dbReference type="EMBL" id="LN831788">
    <property type="protein sequence ID" value="CQR59236.1"/>
    <property type="molecule type" value="Genomic_DNA"/>
</dbReference>
<reference evidence="2" key="1">
    <citation type="submission" date="2015-02" db="EMBL/GenBank/DDBJ databases">
        <authorList>
            <person name="Gomez-Escribano P.J."/>
        </authorList>
    </citation>
    <scope>NUCLEOTIDE SEQUENCE [LARGE SCALE GENOMIC DNA]</scope>
    <source>
        <strain evidence="2">C34 (DSM 42122 / NRRL B-24963)</strain>
        <plasmid evidence="2">pSLE1</plasmid>
    </source>
</reference>
<name>A0A0F7VR00_STRLW</name>
<accession>A0A0F7VR00</accession>
<proteinExistence type="predicted"/>
<organism evidence="1 2">
    <name type="scientific">Streptomyces leeuwenhoekii</name>
    <dbReference type="NCBI Taxonomy" id="1437453"/>
    <lineage>
        <taxon>Bacteria</taxon>
        <taxon>Bacillati</taxon>
        <taxon>Actinomycetota</taxon>
        <taxon>Actinomycetes</taxon>
        <taxon>Kitasatosporales</taxon>
        <taxon>Streptomycetaceae</taxon>
        <taxon>Streptomyces</taxon>
    </lineage>
</organism>
<evidence type="ECO:0000313" key="1">
    <source>
        <dbReference type="EMBL" id="CQR59236.1"/>
    </source>
</evidence>
<dbReference type="Proteomes" id="UP000035016">
    <property type="component" value="Plasmid pSLE1"/>
</dbReference>
<gene>
    <name evidence="1" type="ORF">sle1_069</name>
</gene>
<geneLocation type="plasmid" evidence="1 2">
    <name>pSLE1</name>
</geneLocation>
<sequence>MTDRPALEDLDATPDDGPWCCNGNMEDCALCTDPNPPYPWICPGHPRTAANERIVGEATQSTQVEQHSYAADAIAAEWHRRNQRLEELTQSNGPEVQVVLVEHLRGELIGLRGALGLVLGGQVQDGTADFLGWAYCQEWSRRQGVQA</sequence>
<keyword evidence="1" id="KW-0614">Plasmid</keyword>
<dbReference type="AlphaFoldDB" id="A0A0F7VR00"/>